<gene>
    <name evidence="2" type="ORF">RDWZM_008809</name>
</gene>
<keyword evidence="3" id="KW-1185">Reference proteome</keyword>
<proteinExistence type="predicted"/>
<reference evidence="2" key="1">
    <citation type="submission" date="2022-12" db="EMBL/GenBank/DDBJ databases">
        <title>Genome assemblies of Blomia tropicalis.</title>
        <authorList>
            <person name="Cui Y."/>
        </authorList>
    </citation>
    <scope>NUCLEOTIDE SEQUENCE</scope>
    <source>
        <tissue evidence="2">Adult mites</tissue>
    </source>
</reference>
<evidence type="ECO:0000313" key="3">
    <source>
        <dbReference type="Proteomes" id="UP001142055"/>
    </source>
</evidence>
<feature type="compositionally biased region" description="Pro residues" evidence="1">
    <location>
        <begin position="322"/>
        <end position="337"/>
    </location>
</feature>
<organism evidence="2 3">
    <name type="scientific">Blomia tropicalis</name>
    <name type="common">Mite</name>
    <dbReference type="NCBI Taxonomy" id="40697"/>
    <lineage>
        <taxon>Eukaryota</taxon>
        <taxon>Metazoa</taxon>
        <taxon>Ecdysozoa</taxon>
        <taxon>Arthropoda</taxon>
        <taxon>Chelicerata</taxon>
        <taxon>Arachnida</taxon>
        <taxon>Acari</taxon>
        <taxon>Acariformes</taxon>
        <taxon>Sarcoptiformes</taxon>
        <taxon>Astigmata</taxon>
        <taxon>Glycyphagoidea</taxon>
        <taxon>Echimyopodidae</taxon>
        <taxon>Blomia</taxon>
    </lineage>
</organism>
<dbReference type="AlphaFoldDB" id="A0A9Q0M550"/>
<feature type="region of interest" description="Disordered" evidence="1">
    <location>
        <begin position="499"/>
        <end position="520"/>
    </location>
</feature>
<comment type="caution">
    <text evidence="2">The sequence shown here is derived from an EMBL/GenBank/DDBJ whole genome shotgun (WGS) entry which is preliminary data.</text>
</comment>
<accession>A0A9Q0M550</accession>
<evidence type="ECO:0000313" key="2">
    <source>
        <dbReference type="EMBL" id="KAJ6217652.1"/>
    </source>
</evidence>
<feature type="region of interest" description="Disordered" evidence="1">
    <location>
        <begin position="292"/>
        <end position="339"/>
    </location>
</feature>
<protein>
    <submittedName>
        <fullName evidence="2">Uncharacterized protein</fullName>
    </submittedName>
</protein>
<dbReference type="EMBL" id="JAPWDV010000003">
    <property type="protein sequence ID" value="KAJ6217652.1"/>
    <property type="molecule type" value="Genomic_DNA"/>
</dbReference>
<evidence type="ECO:0000256" key="1">
    <source>
        <dbReference type="SAM" id="MobiDB-lite"/>
    </source>
</evidence>
<feature type="region of interest" description="Disordered" evidence="1">
    <location>
        <begin position="1"/>
        <end position="34"/>
    </location>
</feature>
<sequence>MKTTPSTTGCPLARETTYQGDSEGQQSNVSKNNANTNSTCPLSWVGTLQSLAISPDPFLHKLQTYDCNTRKSCMWECEFFLPSIRLKRIGFLKFETRSSIGFVVQLKVSRPTEQMIQIWPQMWQQRNVVKCDRTNIILKLFGDDIMYVSRSEIEIIITCLNEFKIVVLATKRPVEDLDDLACSLIRTAFPATLIYDPRWDMVGFEAVYKLDQRTIRNSKLYFFVQMTPTMSNALHKEIKFDYKQLLVRNAHSLLTLLETSGSITKNEKIIKSFLDVWNIYIEKYQLPEYPNWDDLRPNKQTTNGLEKKKDEPDNSNQCGSGNPPPPSLPPPPSPPPATITFTSPRATIYFSNSNKCYTLSNVCFQELEKQLTRKQSKIFQGQKISFTYKDESCDDQTNTEQIFALTASEIFYYRELRATSYNSLTIHLPAIPSYIHIQTGSLEGHRALLDGFIAWFGKDHRLVSVNSGTVPKYLFNSTRPFLRPYFLDLLPITYGTTGSRLKGSRKVDDRSPVDQSNQNRPNSMLVESYIARDFMRSIRKFTDVLAVKLLSIINIEKNDELRPFQIELARVTYWQLRQCLTIWYGPQAPLVYDKPDSQYETLYSLFDEPY</sequence>
<feature type="compositionally biased region" description="Polar residues" evidence="1">
    <location>
        <begin position="16"/>
        <end position="34"/>
    </location>
</feature>
<dbReference type="Proteomes" id="UP001142055">
    <property type="component" value="Chromosome 3"/>
</dbReference>
<name>A0A9Q0M550_BLOTA</name>